<dbReference type="PANTHER" id="PTHR22923:SF62">
    <property type="entry name" value="CVP18"/>
    <property type="match status" value="1"/>
</dbReference>
<dbReference type="Proteomes" id="UP000887568">
    <property type="component" value="Unplaced"/>
</dbReference>
<evidence type="ECO:0000256" key="2">
    <source>
        <dbReference type="ARBA" id="ARBA00022525"/>
    </source>
</evidence>
<reference evidence="7" key="1">
    <citation type="submission" date="2022-11" db="UniProtKB">
        <authorList>
            <consortium name="EnsemblMetazoa"/>
        </authorList>
    </citation>
    <scope>IDENTIFICATION</scope>
</reference>
<feature type="compositionally biased region" description="Basic and acidic residues" evidence="4">
    <location>
        <begin position="89"/>
        <end position="98"/>
    </location>
</feature>
<dbReference type="PROSITE" id="PS50871">
    <property type="entry name" value="C1Q"/>
    <property type="match status" value="1"/>
</dbReference>
<dbReference type="Gene3D" id="2.60.120.40">
    <property type="match status" value="1"/>
</dbReference>
<feature type="domain" description="C1q" evidence="6">
    <location>
        <begin position="379"/>
        <end position="516"/>
    </location>
</feature>
<proteinExistence type="predicted"/>
<feature type="compositionally biased region" description="Low complexity" evidence="4">
    <location>
        <begin position="227"/>
        <end position="237"/>
    </location>
</feature>
<dbReference type="InterPro" id="IPR008983">
    <property type="entry name" value="Tumour_necrosis_fac-like_dom"/>
</dbReference>
<dbReference type="InterPro" id="IPR050822">
    <property type="entry name" value="Cerebellin_Synaptic_Org"/>
</dbReference>
<dbReference type="GO" id="GO:0005615">
    <property type="term" value="C:extracellular space"/>
    <property type="evidence" value="ECO:0007669"/>
    <property type="project" value="TreeGrafter"/>
</dbReference>
<dbReference type="AlphaFoldDB" id="A0A913ZJD8"/>
<evidence type="ECO:0000259" key="6">
    <source>
        <dbReference type="PROSITE" id="PS50871"/>
    </source>
</evidence>
<keyword evidence="8" id="KW-1185">Reference proteome</keyword>
<dbReference type="OrthoDB" id="6138508at2759"/>
<feature type="signal peptide" evidence="5">
    <location>
        <begin position="1"/>
        <end position="21"/>
    </location>
</feature>
<evidence type="ECO:0000256" key="4">
    <source>
        <dbReference type="SAM" id="MobiDB-lite"/>
    </source>
</evidence>
<dbReference type="GeneID" id="119724264"/>
<evidence type="ECO:0000256" key="1">
    <source>
        <dbReference type="ARBA" id="ARBA00004613"/>
    </source>
</evidence>
<evidence type="ECO:0000313" key="8">
    <source>
        <dbReference type="Proteomes" id="UP000887568"/>
    </source>
</evidence>
<dbReference type="InterPro" id="IPR001073">
    <property type="entry name" value="C1q_dom"/>
</dbReference>
<feature type="region of interest" description="Disordered" evidence="4">
    <location>
        <begin position="135"/>
        <end position="189"/>
    </location>
</feature>
<keyword evidence="3 5" id="KW-0732">Signal</keyword>
<evidence type="ECO:0000256" key="5">
    <source>
        <dbReference type="SAM" id="SignalP"/>
    </source>
</evidence>
<feature type="region of interest" description="Disordered" evidence="4">
    <location>
        <begin position="203"/>
        <end position="241"/>
    </location>
</feature>
<feature type="region of interest" description="Disordered" evidence="4">
    <location>
        <begin position="322"/>
        <end position="352"/>
    </location>
</feature>
<comment type="subcellular location">
    <subcellularLocation>
        <location evidence="1">Secreted</location>
    </subcellularLocation>
</comment>
<feature type="compositionally biased region" description="Pro residues" evidence="4">
    <location>
        <begin position="208"/>
        <end position="220"/>
    </location>
</feature>
<evidence type="ECO:0000256" key="3">
    <source>
        <dbReference type="ARBA" id="ARBA00022729"/>
    </source>
</evidence>
<dbReference type="EnsemblMetazoa" id="XM_038195238.1">
    <property type="protein sequence ID" value="XP_038051166.1"/>
    <property type="gene ID" value="LOC119724264"/>
</dbReference>
<dbReference type="OMA" id="RMGEMES"/>
<evidence type="ECO:0000313" key="7">
    <source>
        <dbReference type="EnsemblMetazoa" id="XP_038051166.1"/>
    </source>
</evidence>
<feature type="region of interest" description="Disordered" evidence="4">
    <location>
        <begin position="89"/>
        <end position="113"/>
    </location>
</feature>
<dbReference type="RefSeq" id="XP_038051166.1">
    <property type="nucleotide sequence ID" value="XM_038195238.1"/>
</dbReference>
<accession>A0A913ZJD8</accession>
<dbReference type="SMART" id="SM00110">
    <property type="entry name" value="C1Q"/>
    <property type="match status" value="1"/>
</dbReference>
<feature type="compositionally biased region" description="Polar residues" evidence="4">
    <location>
        <begin position="322"/>
        <end position="332"/>
    </location>
</feature>
<feature type="compositionally biased region" description="Basic and acidic residues" evidence="4">
    <location>
        <begin position="144"/>
        <end position="155"/>
    </location>
</feature>
<protein>
    <recommendedName>
        <fullName evidence="6">C1q domain-containing protein</fullName>
    </recommendedName>
</protein>
<keyword evidence="2" id="KW-0964">Secreted</keyword>
<feature type="compositionally biased region" description="Polar residues" evidence="4">
    <location>
        <begin position="156"/>
        <end position="168"/>
    </location>
</feature>
<dbReference type="PANTHER" id="PTHR22923">
    <property type="entry name" value="CEREBELLIN-RELATED"/>
    <property type="match status" value="1"/>
</dbReference>
<organism evidence="7 8">
    <name type="scientific">Patiria miniata</name>
    <name type="common">Bat star</name>
    <name type="synonym">Asterina miniata</name>
    <dbReference type="NCBI Taxonomy" id="46514"/>
    <lineage>
        <taxon>Eukaryota</taxon>
        <taxon>Metazoa</taxon>
        <taxon>Echinodermata</taxon>
        <taxon>Eleutherozoa</taxon>
        <taxon>Asterozoa</taxon>
        <taxon>Asteroidea</taxon>
        <taxon>Valvatacea</taxon>
        <taxon>Valvatida</taxon>
        <taxon>Asterinidae</taxon>
        <taxon>Patiria</taxon>
    </lineage>
</organism>
<sequence>MSGKLLLFALATLVMSPLVLSKPAEDPDRVLTRAARKAGPRLPVESQPRGRPSRPIPHRPRPHGGCTCDEPRLGQVERDLADLVRRMGEMESRNKEDDVNIQNLQDSNRRQQAQISRVVGENQRLTRLTRSLQSRAETLEEDNSQLRDENERLRTVQDQPQPAVNQRTRSPEEVNDGPVANQRSSMRDLNDVMGNREAEMIEMGVFPPVKPSRPEGPPLGRPDRRPGSTFGSSGPTSKLPDSEQIATSLLAMNQENEILKRRLGELEGRMNQQGRQPLTPGSARGKPGPQLRPVPPPGQSSDELAEKISQLERLVLVALRNPSAQSRGQSGLQRPAPDVPPSRRGSIPAKSQAVAVDNMQMTDDDLEAMSDVLDRVQNKSPGKSAFSVASTGITVGATNDPRAIEFDHEYVNKGGDFDMRRNRFVCENRGFYYVTFTLRSYDNKYLGVALMKNEELETAVYADSSERNVMQSQAVILHMEPGDELWLRHAPSEHFAVHSGEHRFVTFSGYLIYRGR</sequence>
<feature type="region of interest" description="Disordered" evidence="4">
    <location>
        <begin position="270"/>
        <end position="303"/>
    </location>
</feature>
<dbReference type="PRINTS" id="PR00007">
    <property type="entry name" value="COMPLEMNTC1Q"/>
</dbReference>
<dbReference type="Pfam" id="PF00386">
    <property type="entry name" value="C1q"/>
    <property type="match status" value="1"/>
</dbReference>
<dbReference type="SUPFAM" id="SSF49842">
    <property type="entry name" value="TNF-like"/>
    <property type="match status" value="1"/>
</dbReference>
<feature type="compositionally biased region" description="Polar residues" evidence="4">
    <location>
        <begin position="100"/>
        <end position="113"/>
    </location>
</feature>
<feature type="region of interest" description="Disordered" evidence="4">
    <location>
        <begin position="31"/>
        <end position="66"/>
    </location>
</feature>
<name>A0A913ZJD8_PATMI</name>
<feature type="chain" id="PRO_5037815045" description="C1q domain-containing protein" evidence="5">
    <location>
        <begin position="22"/>
        <end position="516"/>
    </location>
</feature>